<evidence type="ECO:0000313" key="3">
    <source>
        <dbReference type="EMBL" id="OLR90475.1"/>
    </source>
</evidence>
<dbReference type="AlphaFoldDB" id="A0A1Q9LEN4"/>
<dbReference type="InterPro" id="IPR047057">
    <property type="entry name" value="MerR_fam"/>
</dbReference>
<dbReference type="CDD" id="cd04780">
    <property type="entry name" value="HTH_MerR-like_sg5"/>
    <property type="match status" value="1"/>
</dbReference>
<comment type="caution">
    <text evidence="3">The sequence shown here is derived from an EMBL/GenBank/DDBJ whole genome shotgun (WGS) entry which is preliminary data.</text>
</comment>
<dbReference type="GO" id="GO:0003700">
    <property type="term" value="F:DNA-binding transcription factor activity"/>
    <property type="evidence" value="ECO:0007669"/>
    <property type="project" value="InterPro"/>
</dbReference>
<dbReference type="Pfam" id="PF13411">
    <property type="entry name" value="MerR_1"/>
    <property type="match status" value="1"/>
</dbReference>
<evidence type="ECO:0000313" key="4">
    <source>
        <dbReference type="Proteomes" id="UP000186040"/>
    </source>
</evidence>
<dbReference type="RefSeq" id="WP_075977149.1">
    <property type="nucleotide sequence ID" value="NZ_MKQR01000026.1"/>
</dbReference>
<keyword evidence="1" id="KW-0238">DNA-binding</keyword>
<gene>
    <name evidence="3" type="ORF">BJP25_27955</name>
</gene>
<dbReference type="Proteomes" id="UP000186040">
    <property type="component" value="Unassembled WGS sequence"/>
</dbReference>
<sequence length="217" mass="22819">MRIAELSRRTGVAVPTIKFYLREGVLAPGERTSPNQASYGDAHVHRLRLVRALVEVGGLPLAAVRDVLDTVDSAERGVDKTLGTVQNAVITHAAKPAADDDTPDPARTAAEEAVAELIDDMGWQVGTDHPSARALVSVLVAAEGLGHGRIAGLLAPYAEACTRIAAVDLDYVAAAGALDDMVESVVVGTVLGDSILTALRRLAHVHESGSRYHRRPG</sequence>
<name>A0A1Q9LEN4_9PSEU</name>
<dbReference type="Gene3D" id="1.10.1660.10">
    <property type="match status" value="1"/>
</dbReference>
<dbReference type="OrthoDB" id="5242095at2"/>
<dbReference type="PROSITE" id="PS50937">
    <property type="entry name" value="HTH_MERR_2"/>
    <property type="match status" value="1"/>
</dbReference>
<feature type="domain" description="HTH merR-type" evidence="2">
    <location>
        <begin position="1"/>
        <end position="70"/>
    </location>
</feature>
<dbReference type="PANTHER" id="PTHR30204:SF98">
    <property type="entry name" value="HTH-TYPE TRANSCRIPTIONAL REGULATOR ADHR"/>
    <property type="match status" value="1"/>
</dbReference>
<dbReference type="InterPro" id="IPR000551">
    <property type="entry name" value="MerR-type_HTH_dom"/>
</dbReference>
<protein>
    <recommendedName>
        <fullName evidence="2">HTH merR-type domain-containing protein</fullName>
    </recommendedName>
</protein>
<evidence type="ECO:0000256" key="1">
    <source>
        <dbReference type="ARBA" id="ARBA00023125"/>
    </source>
</evidence>
<proteinExistence type="predicted"/>
<accession>A0A1Q9LEN4</accession>
<dbReference type="PRINTS" id="PR00040">
    <property type="entry name" value="HTHMERR"/>
</dbReference>
<dbReference type="EMBL" id="MKQR01000026">
    <property type="protein sequence ID" value="OLR90475.1"/>
    <property type="molecule type" value="Genomic_DNA"/>
</dbReference>
<dbReference type="PANTHER" id="PTHR30204">
    <property type="entry name" value="REDOX-CYCLING DRUG-SENSING TRANSCRIPTIONAL ACTIVATOR SOXR"/>
    <property type="match status" value="1"/>
</dbReference>
<dbReference type="SUPFAM" id="SSF46955">
    <property type="entry name" value="Putative DNA-binding domain"/>
    <property type="match status" value="1"/>
</dbReference>
<reference evidence="3 4" key="1">
    <citation type="submission" date="2016-10" db="EMBL/GenBank/DDBJ databases">
        <title>The Draft Genome Sequence of Actinokineospora bangkokensis 44EHWT reveals the biosynthetic pathway of antifungal compounds Thailandins with unusual extender unit butylmalonyl-CoA.</title>
        <authorList>
            <person name="Greule A."/>
            <person name="Intra B."/>
            <person name="Flemming S."/>
            <person name="Rommel M.G."/>
            <person name="Panbangred W."/>
            <person name="Bechthold A."/>
        </authorList>
    </citation>
    <scope>NUCLEOTIDE SEQUENCE [LARGE SCALE GENOMIC DNA]</scope>
    <source>
        <strain evidence="3 4">44EHW</strain>
    </source>
</reference>
<dbReference type="InterPro" id="IPR009061">
    <property type="entry name" value="DNA-bd_dom_put_sf"/>
</dbReference>
<dbReference type="GO" id="GO:0003677">
    <property type="term" value="F:DNA binding"/>
    <property type="evidence" value="ECO:0007669"/>
    <property type="project" value="UniProtKB-KW"/>
</dbReference>
<keyword evidence="4" id="KW-1185">Reference proteome</keyword>
<evidence type="ECO:0000259" key="2">
    <source>
        <dbReference type="PROSITE" id="PS50937"/>
    </source>
</evidence>
<dbReference type="STRING" id="1193682.BJP25_27955"/>
<dbReference type="SMART" id="SM00422">
    <property type="entry name" value="HTH_MERR"/>
    <property type="match status" value="1"/>
</dbReference>
<organism evidence="3 4">
    <name type="scientific">Actinokineospora bangkokensis</name>
    <dbReference type="NCBI Taxonomy" id="1193682"/>
    <lineage>
        <taxon>Bacteria</taxon>
        <taxon>Bacillati</taxon>
        <taxon>Actinomycetota</taxon>
        <taxon>Actinomycetes</taxon>
        <taxon>Pseudonocardiales</taxon>
        <taxon>Pseudonocardiaceae</taxon>
        <taxon>Actinokineospora</taxon>
    </lineage>
</organism>